<dbReference type="PRINTS" id="PR00105">
    <property type="entry name" value="C5METTRFRASE"/>
</dbReference>
<keyword evidence="3 9" id="KW-0808">Transferase</keyword>
<evidence type="ECO:0000256" key="6">
    <source>
        <dbReference type="ARBA" id="ARBA00023125"/>
    </source>
</evidence>
<keyword evidence="5" id="KW-0677">Repeat</keyword>
<comment type="similarity">
    <text evidence="9 10">Belongs to the class I-like SAM-binding methyltransferase superfamily. C5-methyltransferase family.</text>
</comment>
<evidence type="ECO:0000256" key="7">
    <source>
        <dbReference type="ARBA" id="ARBA00023242"/>
    </source>
</evidence>
<dbReference type="InterPro" id="IPR022702">
    <property type="entry name" value="Cytosine_MeTrfase1_RFD"/>
</dbReference>
<dbReference type="EC" id="2.1.1.37" evidence="11"/>
<evidence type="ECO:0000313" key="15">
    <source>
        <dbReference type="Proteomes" id="UP001215598"/>
    </source>
</evidence>
<dbReference type="Pfam" id="PF00145">
    <property type="entry name" value="DNA_methylase"/>
    <property type="match status" value="1"/>
</dbReference>
<evidence type="ECO:0000256" key="2">
    <source>
        <dbReference type="ARBA" id="ARBA00022603"/>
    </source>
</evidence>
<gene>
    <name evidence="14" type="ORF">B0H16DRAFT_1492533</name>
</gene>
<dbReference type="Gene3D" id="3.40.50.150">
    <property type="entry name" value="Vaccinia Virus protein VP39"/>
    <property type="match status" value="1"/>
</dbReference>
<dbReference type="PROSITE" id="PS00094">
    <property type="entry name" value="C5_MTASE_1"/>
    <property type="match status" value="1"/>
</dbReference>
<dbReference type="Gene3D" id="2.30.30.490">
    <property type="match status" value="2"/>
</dbReference>
<dbReference type="GO" id="GO:0003677">
    <property type="term" value="F:DNA binding"/>
    <property type="evidence" value="ECO:0007669"/>
    <property type="project" value="UniProtKB-KW"/>
</dbReference>
<organism evidence="14 15">
    <name type="scientific">Mycena metata</name>
    <dbReference type="NCBI Taxonomy" id="1033252"/>
    <lineage>
        <taxon>Eukaryota</taxon>
        <taxon>Fungi</taxon>
        <taxon>Dikarya</taxon>
        <taxon>Basidiomycota</taxon>
        <taxon>Agaricomycotina</taxon>
        <taxon>Agaricomycetes</taxon>
        <taxon>Agaricomycetidae</taxon>
        <taxon>Agaricales</taxon>
        <taxon>Marasmiineae</taxon>
        <taxon>Mycenaceae</taxon>
        <taxon>Mycena</taxon>
    </lineage>
</organism>
<dbReference type="EMBL" id="JARKIB010000002">
    <property type="protein sequence ID" value="KAJ7784448.1"/>
    <property type="molecule type" value="Genomic_DNA"/>
</dbReference>
<dbReference type="GO" id="GO:0006346">
    <property type="term" value="P:DNA methylation-dependent constitutive heterochromatin formation"/>
    <property type="evidence" value="ECO:0007669"/>
    <property type="project" value="InterPro"/>
</dbReference>
<dbReference type="GO" id="GO:0005634">
    <property type="term" value="C:nucleus"/>
    <property type="evidence" value="ECO:0007669"/>
    <property type="project" value="UniProtKB-SubCell"/>
</dbReference>
<keyword evidence="15" id="KW-1185">Reference proteome</keyword>
<dbReference type="InterPro" id="IPR018117">
    <property type="entry name" value="C5_DNA_meth_AS"/>
</dbReference>
<feature type="active site" evidence="8 9">
    <location>
        <position position="814"/>
    </location>
</feature>
<keyword evidence="7" id="KW-0539">Nucleus</keyword>
<reference evidence="14" key="1">
    <citation type="submission" date="2023-03" db="EMBL/GenBank/DDBJ databases">
        <title>Massive genome expansion in bonnet fungi (Mycena s.s.) driven by repeated elements and novel gene families across ecological guilds.</title>
        <authorList>
            <consortium name="Lawrence Berkeley National Laboratory"/>
            <person name="Harder C.B."/>
            <person name="Miyauchi S."/>
            <person name="Viragh M."/>
            <person name="Kuo A."/>
            <person name="Thoen E."/>
            <person name="Andreopoulos B."/>
            <person name="Lu D."/>
            <person name="Skrede I."/>
            <person name="Drula E."/>
            <person name="Henrissat B."/>
            <person name="Morin E."/>
            <person name="Kohler A."/>
            <person name="Barry K."/>
            <person name="LaButti K."/>
            <person name="Morin E."/>
            <person name="Salamov A."/>
            <person name="Lipzen A."/>
            <person name="Mereny Z."/>
            <person name="Hegedus B."/>
            <person name="Baldrian P."/>
            <person name="Stursova M."/>
            <person name="Weitz H."/>
            <person name="Taylor A."/>
            <person name="Grigoriev I.V."/>
            <person name="Nagy L.G."/>
            <person name="Martin F."/>
            <person name="Kauserud H."/>
        </authorList>
    </citation>
    <scope>NUCLEOTIDE SEQUENCE</scope>
    <source>
        <strain evidence="14">CBHHK182m</strain>
    </source>
</reference>
<dbReference type="SMART" id="SM00439">
    <property type="entry name" value="BAH"/>
    <property type="match status" value="1"/>
</dbReference>
<accession>A0AAD7KF92</accession>
<dbReference type="SUPFAM" id="SSF53335">
    <property type="entry name" value="S-adenosyl-L-methionine-dependent methyltransferases"/>
    <property type="match status" value="1"/>
</dbReference>
<dbReference type="Pfam" id="PF01426">
    <property type="entry name" value="BAH"/>
    <property type="match status" value="1"/>
</dbReference>
<keyword evidence="4 9" id="KW-0949">S-adenosyl-L-methionine</keyword>
<comment type="subcellular location">
    <subcellularLocation>
        <location evidence="1">Nucleus</location>
    </subcellularLocation>
</comment>
<dbReference type="Pfam" id="PF12047">
    <property type="entry name" value="DNMT1-RFD"/>
    <property type="match status" value="1"/>
</dbReference>
<dbReference type="PROSITE" id="PS51679">
    <property type="entry name" value="SAM_MT_C5"/>
    <property type="match status" value="1"/>
</dbReference>
<evidence type="ECO:0000256" key="9">
    <source>
        <dbReference type="PROSITE-ProRule" id="PRU01016"/>
    </source>
</evidence>
<dbReference type="GO" id="GO:0003682">
    <property type="term" value="F:chromatin binding"/>
    <property type="evidence" value="ECO:0007669"/>
    <property type="project" value="InterPro"/>
</dbReference>
<feature type="region of interest" description="Disordered" evidence="12">
    <location>
        <begin position="1"/>
        <end position="61"/>
    </location>
</feature>
<feature type="domain" description="BAH" evidence="13">
    <location>
        <begin position="353"/>
        <end position="494"/>
    </location>
</feature>
<evidence type="ECO:0000256" key="3">
    <source>
        <dbReference type="ARBA" id="ARBA00022679"/>
    </source>
</evidence>
<dbReference type="InterPro" id="IPR050390">
    <property type="entry name" value="C5-Methyltransferase"/>
</dbReference>
<dbReference type="GO" id="GO:0044027">
    <property type="term" value="P:negative regulation of gene expression via chromosomal CpG island methylation"/>
    <property type="evidence" value="ECO:0007669"/>
    <property type="project" value="TreeGrafter"/>
</dbReference>
<dbReference type="AlphaFoldDB" id="A0AAD7KF92"/>
<dbReference type="NCBIfam" id="TIGR00675">
    <property type="entry name" value="dcm"/>
    <property type="match status" value="1"/>
</dbReference>
<dbReference type="InterPro" id="IPR029063">
    <property type="entry name" value="SAM-dependent_MTases_sf"/>
</dbReference>
<dbReference type="Proteomes" id="UP001215598">
    <property type="component" value="Unassembled WGS sequence"/>
</dbReference>
<keyword evidence="6" id="KW-0238">DNA-binding</keyword>
<evidence type="ECO:0000256" key="10">
    <source>
        <dbReference type="RuleBase" id="RU000416"/>
    </source>
</evidence>
<comment type="caution">
    <text evidence="14">The sequence shown here is derived from an EMBL/GenBank/DDBJ whole genome shotgun (WGS) entry which is preliminary data.</text>
</comment>
<evidence type="ECO:0000259" key="13">
    <source>
        <dbReference type="PROSITE" id="PS51038"/>
    </source>
</evidence>
<dbReference type="PANTHER" id="PTHR10629">
    <property type="entry name" value="CYTOSINE-SPECIFIC METHYLTRANSFERASE"/>
    <property type="match status" value="1"/>
</dbReference>
<name>A0AAD7KF92_9AGAR</name>
<evidence type="ECO:0000256" key="1">
    <source>
        <dbReference type="ARBA" id="ARBA00004123"/>
    </source>
</evidence>
<dbReference type="GO" id="GO:0003886">
    <property type="term" value="F:DNA (cytosine-5-)-methyltransferase activity"/>
    <property type="evidence" value="ECO:0007669"/>
    <property type="project" value="UniProtKB-EC"/>
</dbReference>
<dbReference type="Gene3D" id="3.90.120.10">
    <property type="entry name" value="DNA Methylase, subunit A, domain 2"/>
    <property type="match status" value="1"/>
</dbReference>
<evidence type="ECO:0000256" key="8">
    <source>
        <dbReference type="PIRSR" id="PIRSR037404-1"/>
    </source>
</evidence>
<comment type="catalytic activity">
    <reaction evidence="11">
        <text>a 2'-deoxycytidine in DNA + S-adenosyl-L-methionine = a 5-methyl-2'-deoxycytidine in DNA + S-adenosyl-L-homocysteine + H(+)</text>
        <dbReference type="Rhea" id="RHEA:13681"/>
        <dbReference type="Rhea" id="RHEA-COMP:11369"/>
        <dbReference type="Rhea" id="RHEA-COMP:11370"/>
        <dbReference type="ChEBI" id="CHEBI:15378"/>
        <dbReference type="ChEBI" id="CHEBI:57856"/>
        <dbReference type="ChEBI" id="CHEBI:59789"/>
        <dbReference type="ChEBI" id="CHEBI:85452"/>
        <dbReference type="ChEBI" id="CHEBI:85454"/>
        <dbReference type="EC" id="2.1.1.37"/>
    </reaction>
</comment>
<evidence type="ECO:0000256" key="11">
    <source>
        <dbReference type="RuleBase" id="RU000417"/>
    </source>
</evidence>
<protein>
    <recommendedName>
        <fullName evidence="11">Cytosine-specific methyltransferase</fullName>
        <ecNumber evidence="11">2.1.1.37</ecNumber>
    </recommendedName>
</protein>
<evidence type="ECO:0000256" key="12">
    <source>
        <dbReference type="SAM" id="MobiDB-lite"/>
    </source>
</evidence>
<keyword evidence="2 9" id="KW-0489">Methyltransferase</keyword>
<dbReference type="PIRSF" id="PIRSF037404">
    <property type="entry name" value="DNMT1"/>
    <property type="match status" value="1"/>
</dbReference>
<dbReference type="PROSITE" id="PS51038">
    <property type="entry name" value="BAH"/>
    <property type="match status" value="1"/>
</dbReference>
<dbReference type="GO" id="GO:0032259">
    <property type="term" value="P:methylation"/>
    <property type="evidence" value="ECO:0007669"/>
    <property type="project" value="UniProtKB-KW"/>
</dbReference>
<dbReference type="PANTHER" id="PTHR10629:SF52">
    <property type="entry name" value="DNA (CYTOSINE-5)-METHYLTRANSFERASE 1"/>
    <property type="match status" value="1"/>
</dbReference>
<dbReference type="InterPro" id="IPR001525">
    <property type="entry name" value="C5_MeTfrase"/>
</dbReference>
<evidence type="ECO:0000313" key="14">
    <source>
        <dbReference type="EMBL" id="KAJ7784448.1"/>
    </source>
</evidence>
<evidence type="ECO:0000256" key="5">
    <source>
        <dbReference type="ARBA" id="ARBA00022737"/>
    </source>
</evidence>
<dbReference type="InterPro" id="IPR043151">
    <property type="entry name" value="BAH_sf"/>
</dbReference>
<proteinExistence type="inferred from homology"/>
<sequence length="1191" mass="134899">MGSRGVPYVLLTRRTSSNSKRPYPTPPPTSRSPSPNLSPRKRRRSAREDSIPADSGSSSDAGLVEYREVDLDLGEDLSTKDNGIPIRLLRHFCIYEDGQLVQTTELLGPIPRKRFTASGFVKARHVDDVDDDDDDEDRPFVKDLQIIEFNTHAIDRSTSGKKTLNKDIYIRTPHAWYILDGLNPALEYKTLFTSFQLQHQFTHLIVSTVMRNPKATYTEFVKTLPPPLTEEQLKTEEIITYFLAVFPSIAEDLSKSVENAPLVKTLRAPGYDRKLVIPDDLFEVEHQAFVTPIVGSVVMPHLSCKMTIVGSEPERTRLDKSLDLGDHDDPVSIRWGKRPTENGHYESVRLDGITYKPGDIVSVNAGEDEDGERAESDLRADSFCVNAYARRVWFIKISYFFEDTDKTGKPLKKFHGTWLVHGSRTLVQEAAHSQELFLLEECDDIPVSSIFRKCSVSELKVDQLGPLDKRDENSTTYFTRFVWDEDGLYYKDPPTLEEQMRLKRVVPSKPCVNCGRKDEEDLRPQLVPIGNDLCDGFTQFGNTYHLNDFAFVKPFKSEIPAPKPARIGRILEIRLLGVNSRGDLITDLVKSESAKNQVVACRVHYFERYTSEALKRLTSEKISIHDNLRLFQSLEVDWVKAEDLGGVLFVKLIRGNDAAIDNWLQDKSFLNRFYTNTRLSAAKLLVPLPNDQCEVCEICTGKHEQESVLPKDPMKCFDIFCGAGGLARGLEDSGFFRTMWAADSDPNAARTFEVNHQNAHVILENVNRLLKYIIDKEEGKTPAPLRYPDGSIIPDECIPSREELVEALTGGPPCQPFSGMNRHRRADDVKSTLPYTMLGFAEVLRPIYVLLENVTGLANYALNGSGKRMNMGVIKLIYASLLALGYQVRIGIPQVGEYGAPQDRERVIFVAAKRGHKLPELPTPTHAFFKTGRDWKFPLRKSDRIRRSNRSNTDEENVYAAHPAITVDDAIDDLPKFDWVNPHTVIRQVPKDVTEKSQRESDGIVQCIVKKGVPAGFAQPVALTTKARSRYQRTMRRQDDLVSHHVTQSFPQKIVEATTLIPLKPWSNYRRLPKQFPPRDKSTPHYGRLDGNDCFKTAMTQPKPYQPRSWFLHPHQKRSLTLREVARSQGFPDSYVLCSTNDSPSGQLKDYFRQVGNAVPVPLAAAFGRSIGAAWMHDLNERARREDSVEL</sequence>
<evidence type="ECO:0000256" key="4">
    <source>
        <dbReference type="ARBA" id="ARBA00022691"/>
    </source>
</evidence>
<dbReference type="InterPro" id="IPR001025">
    <property type="entry name" value="BAH_dom"/>
</dbReference>